<gene>
    <name evidence="12" type="ORF">LTR84_002414</name>
</gene>
<comment type="similarity">
    <text evidence="1 10">Belongs to the lysophospholipase family.</text>
</comment>
<comment type="caution">
    <text evidence="12">The sequence shown here is derived from an EMBL/GenBank/DDBJ whole genome shotgun (WGS) entry which is preliminary data.</text>
</comment>
<evidence type="ECO:0000313" key="12">
    <source>
        <dbReference type="EMBL" id="KAK5052549.1"/>
    </source>
</evidence>
<evidence type="ECO:0000256" key="5">
    <source>
        <dbReference type="ARBA" id="ARBA00022963"/>
    </source>
</evidence>
<keyword evidence="13" id="KW-1185">Reference proteome</keyword>
<dbReference type="Gene3D" id="3.40.1090.10">
    <property type="entry name" value="Cytosolic phospholipase A2 catalytic domain"/>
    <property type="match status" value="1"/>
</dbReference>
<accession>A0AAV9NBQ8</accession>
<evidence type="ECO:0000256" key="9">
    <source>
        <dbReference type="PROSITE-ProRule" id="PRU00555"/>
    </source>
</evidence>
<keyword evidence="3 10" id="KW-0732">Signal</keyword>
<dbReference type="GO" id="GO:0046475">
    <property type="term" value="P:glycerophospholipid catabolic process"/>
    <property type="evidence" value="ECO:0007669"/>
    <property type="project" value="TreeGrafter"/>
</dbReference>
<evidence type="ECO:0000256" key="7">
    <source>
        <dbReference type="ARBA" id="ARBA00023180"/>
    </source>
</evidence>
<proteinExistence type="inferred from homology"/>
<feature type="chain" id="PRO_5043092904" description="Lysophospholipase" evidence="10">
    <location>
        <begin position="22"/>
        <end position="634"/>
    </location>
</feature>
<dbReference type="InterPro" id="IPR016035">
    <property type="entry name" value="Acyl_Trfase/lysoPLipase"/>
</dbReference>
<dbReference type="PROSITE" id="PS51210">
    <property type="entry name" value="PLA2C"/>
    <property type="match status" value="1"/>
</dbReference>
<dbReference type="GO" id="GO:0004623">
    <property type="term" value="F:phospholipase A2 activity"/>
    <property type="evidence" value="ECO:0007669"/>
    <property type="project" value="TreeGrafter"/>
</dbReference>
<dbReference type="GeneID" id="89970622"/>
<keyword evidence="5 9" id="KW-0442">Lipid degradation</keyword>
<evidence type="ECO:0000256" key="3">
    <source>
        <dbReference type="ARBA" id="ARBA00022729"/>
    </source>
</evidence>
<dbReference type="EMBL" id="JAVRRD010000013">
    <property type="protein sequence ID" value="KAK5052549.1"/>
    <property type="molecule type" value="Genomic_DNA"/>
</dbReference>
<evidence type="ECO:0000256" key="1">
    <source>
        <dbReference type="ARBA" id="ARBA00008780"/>
    </source>
</evidence>
<name>A0AAV9NBQ8_9EURO</name>
<evidence type="ECO:0000256" key="2">
    <source>
        <dbReference type="ARBA" id="ARBA00013274"/>
    </source>
</evidence>
<dbReference type="EC" id="3.1.1.5" evidence="2 10"/>
<protein>
    <recommendedName>
        <fullName evidence="2 10">Lysophospholipase</fullName>
        <ecNumber evidence="2 10">3.1.1.5</ecNumber>
    </recommendedName>
</protein>
<dbReference type="RefSeq" id="XP_064706249.1">
    <property type="nucleotide sequence ID" value="XM_064846024.1"/>
</dbReference>
<dbReference type="SUPFAM" id="SSF52151">
    <property type="entry name" value="FabD/lysophospholipase-like"/>
    <property type="match status" value="1"/>
</dbReference>
<dbReference type="GO" id="GO:0005829">
    <property type="term" value="C:cytosol"/>
    <property type="evidence" value="ECO:0007669"/>
    <property type="project" value="TreeGrafter"/>
</dbReference>
<evidence type="ECO:0000256" key="10">
    <source>
        <dbReference type="RuleBase" id="RU362103"/>
    </source>
</evidence>
<dbReference type="Pfam" id="PF01735">
    <property type="entry name" value="PLA2_B"/>
    <property type="match status" value="1"/>
</dbReference>
<reference evidence="12 13" key="1">
    <citation type="submission" date="2023-08" db="EMBL/GenBank/DDBJ databases">
        <title>Black Yeasts Isolated from many extreme environments.</title>
        <authorList>
            <person name="Coleine C."/>
            <person name="Stajich J.E."/>
            <person name="Selbmann L."/>
        </authorList>
    </citation>
    <scope>NUCLEOTIDE SEQUENCE [LARGE SCALE GENOMIC DNA]</scope>
    <source>
        <strain evidence="12 13">CCFEE 5792</strain>
    </source>
</reference>
<keyword evidence="6 9" id="KW-0443">Lipid metabolism</keyword>
<evidence type="ECO:0000259" key="11">
    <source>
        <dbReference type="PROSITE" id="PS51210"/>
    </source>
</evidence>
<evidence type="ECO:0000256" key="8">
    <source>
        <dbReference type="ARBA" id="ARBA00049531"/>
    </source>
</evidence>
<feature type="signal peptide" evidence="10">
    <location>
        <begin position="1"/>
        <end position="21"/>
    </location>
</feature>
<dbReference type="GO" id="GO:0004622">
    <property type="term" value="F:phosphatidylcholine lysophospholipase activity"/>
    <property type="evidence" value="ECO:0007669"/>
    <property type="project" value="UniProtKB-EC"/>
</dbReference>
<evidence type="ECO:0000313" key="13">
    <source>
        <dbReference type="Proteomes" id="UP001358417"/>
    </source>
</evidence>
<feature type="domain" description="PLA2c" evidence="11">
    <location>
        <begin position="34"/>
        <end position="603"/>
    </location>
</feature>
<dbReference type="SMART" id="SM00022">
    <property type="entry name" value="PLAc"/>
    <property type="match status" value="1"/>
</dbReference>
<organism evidence="12 13">
    <name type="scientific">Exophiala bonariae</name>
    <dbReference type="NCBI Taxonomy" id="1690606"/>
    <lineage>
        <taxon>Eukaryota</taxon>
        <taxon>Fungi</taxon>
        <taxon>Dikarya</taxon>
        <taxon>Ascomycota</taxon>
        <taxon>Pezizomycotina</taxon>
        <taxon>Eurotiomycetes</taxon>
        <taxon>Chaetothyriomycetidae</taxon>
        <taxon>Chaetothyriales</taxon>
        <taxon>Herpotrichiellaceae</taxon>
        <taxon>Exophiala</taxon>
    </lineage>
</organism>
<sequence length="634" mass="69323">MMFYLPALLLVSAPIANVAHAQQGADPYVPTQANCTPDVQVRAAEKGLSQAEQDWRRLRLESVIESLSSYLTRTNLTGFNVTQYLSKLNATNAPVVGLAISGGGTQSGVGGLGLWQAFDARYPPAVKAGTGGLTQCLSYLTGLSGGGFLTVSTLASNNFTSIEQLRKAINFTEDYLVGPTGNETEYYDELFENAGAKAEANYSVSVVDVFGQQFGQYLPREWRYRSYSDITSKNHSFSLGTGPMPIVSLAEVIPGQSPEIGGIMYPGNNATNAFNLTSYEITPFEFGSWLGGRIQAFMPTKWLGTSMNRGVPQANDSCVTGFDKFTFVQGSTANAFNFWFIDAWYNIPLFAKRSLQTFGLHRRQSSSGGIVIPADQADSPLVQLVNGTAENFEQTFNDSLWATYPNPFQGYNAAMTDVTELLLVDGSETGETIPLRPLIVPERELDFIIAYDASSDAEYSWVNGTNFINTAISASEGGIPFPRVPSSRTMVNLNLTRFPTFFGCNSTSEPGSRSPLVLYLPNTAWTQYSNYSYMQSSFTDNQFDLVMNNSFNAATYGNGTIDKTWPACLACAVIKKSVIRAGLELPDVCNTCFKRHCWNGDDDDSVVAQATKDQTPILDPGLSFSEWNKTWYAK</sequence>
<dbReference type="PANTHER" id="PTHR10728:SF33">
    <property type="entry name" value="LYSOPHOSPHOLIPASE 1-RELATED"/>
    <property type="match status" value="1"/>
</dbReference>
<dbReference type="InterPro" id="IPR002642">
    <property type="entry name" value="LysoPLipase_cat_dom"/>
</dbReference>
<keyword evidence="7" id="KW-0325">Glycoprotein</keyword>
<dbReference type="Proteomes" id="UP001358417">
    <property type="component" value="Unassembled WGS sequence"/>
</dbReference>
<evidence type="ECO:0000256" key="6">
    <source>
        <dbReference type="ARBA" id="ARBA00023098"/>
    </source>
</evidence>
<dbReference type="AlphaFoldDB" id="A0AAV9NBQ8"/>
<comment type="catalytic activity">
    <reaction evidence="8 10">
        <text>a 1-acyl-sn-glycero-3-phosphocholine + H2O = sn-glycerol 3-phosphocholine + a fatty acid + H(+)</text>
        <dbReference type="Rhea" id="RHEA:15177"/>
        <dbReference type="ChEBI" id="CHEBI:15377"/>
        <dbReference type="ChEBI" id="CHEBI:15378"/>
        <dbReference type="ChEBI" id="CHEBI:16870"/>
        <dbReference type="ChEBI" id="CHEBI:28868"/>
        <dbReference type="ChEBI" id="CHEBI:58168"/>
        <dbReference type="EC" id="3.1.1.5"/>
    </reaction>
</comment>
<dbReference type="PANTHER" id="PTHR10728">
    <property type="entry name" value="CYTOSOLIC PHOSPHOLIPASE A2"/>
    <property type="match status" value="1"/>
</dbReference>
<evidence type="ECO:0000256" key="4">
    <source>
        <dbReference type="ARBA" id="ARBA00022801"/>
    </source>
</evidence>
<keyword evidence="4 9" id="KW-0378">Hydrolase</keyword>